<name>A0ABU9SFQ3_9BURK</name>
<evidence type="ECO:0000313" key="2">
    <source>
        <dbReference type="Proteomes" id="UP001390669"/>
    </source>
</evidence>
<accession>A0ABU9SFQ3</accession>
<sequence length="119" mass="12236">MNESQGSVDSSSADGSSDVAVAALVTAIEVSVLDGTLDSRCAASLICRLKEEATHIIESGYSTPAGRSEMERALGAVEAALLSHDAHRFVATYAALRAGDAFSHVGAQLQGAKSGWQAE</sequence>
<evidence type="ECO:0000313" key="1">
    <source>
        <dbReference type="EMBL" id="MEM5450180.1"/>
    </source>
</evidence>
<comment type="caution">
    <text evidence="1">The sequence shown here is derived from an EMBL/GenBank/DDBJ whole genome shotgun (WGS) entry which is preliminary data.</text>
</comment>
<gene>
    <name evidence="1" type="ORF">VSR33_22135</name>
</gene>
<protein>
    <submittedName>
        <fullName evidence="1">Uncharacterized protein</fullName>
    </submittedName>
</protein>
<reference evidence="1 2" key="1">
    <citation type="submission" date="2024-01" db="EMBL/GenBank/DDBJ databases">
        <title>The diversity of rhizobia nodulating Mimosa spp. in eleven states of Brazil covering several biomes is determined by host plant, location, and edaphic factors.</title>
        <authorList>
            <person name="Rouws L."/>
            <person name="Barauna A."/>
            <person name="Beukes C."/>
            <person name="De Faria S.M."/>
            <person name="Gross E."/>
            <person name="Dos Reis Junior F.B."/>
            <person name="Simon M."/>
            <person name="Maluk M."/>
            <person name="Odee D.W."/>
            <person name="Kenicer G."/>
            <person name="Young J.P.W."/>
            <person name="Reis V.M."/>
            <person name="Zilli J."/>
            <person name="James E.K."/>
        </authorList>
    </citation>
    <scope>NUCLEOTIDE SEQUENCE [LARGE SCALE GENOMIC DNA]</scope>
    <source>
        <strain evidence="1 2">JPY164</strain>
    </source>
</reference>
<dbReference type="EMBL" id="JAYMRW010000009">
    <property type="protein sequence ID" value="MEM5450180.1"/>
    <property type="molecule type" value="Genomic_DNA"/>
</dbReference>
<dbReference type="Proteomes" id="UP001390669">
    <property type="component" value="Unassembled WGS sequence"/>
</dbReference>
<proteinExistence type="predicted"/>
<dbReference type="RefSeq" id="WP_406953002.1">
    <property type="nucleotide sequence ID" value="NZ_JAYMRW010000009.1"/>
</dbReference>
<keyword evidence="2" id="KW-1185">Reference proteome</keyword>
<organism evidence="1 2">
    <name type="scientific">Paraburkholderia guartelaensis</name>
    <dbReference type="NCBI Taxonomy" id="2546446"/>
    <lineage>
        <taxon>Bacteria</taxon>
        <taxon>Pseudomonadati</taxon>
        <taxon>Pseudomonadota</taxon>
        <taxon>Betaproteobacteria</taxon>
        <taxon>Burkholderiales</taxon>
        <taxon>Burkholderiaceae</taxon>
        <taxon>Paraburkholderia</taxon>
    </lineage>
</organism>